<gene>
    <name evidence="1" type="primary">truB</name>
    <name evidence="1" type="ORF">JHL16_18350</name>
</gene>
<dbReference type="Proteomes" id="UP000616151">
    <property type="component" value="Unassembled WGS sequence"/>
</dbReference>
<sequence length="303" mass="32572">MSKRQNIHGWIALDKPEGMGSTQALAKVKWLFNAAKAGHGGTLDPLASGLLPIALGEATKTVSWAMDGRKTYRVLVQWGEARTTDDREGEVSGQSDRRPTESDIAAILGRFEGEILQTPPKFSAIKIQGERAYDLARAGEEVALAARPVHIEKIALLAQPDADHAEFSVTCGKGTYIRSLARDMAEALGTLGHVAALRRTAVGPFTENDMISLEKLTELSHKAAGDNAMEGVLRPIETVLDGIPALAVKDAEAQRLRQGQSVLLRGASAPIAQDAVLVMWGQRPLGICSIEKGSLKPKRLFNL</sequence>
<proteinExistence type="predicted"/>
<dbReference type="EMBL" id="JAENHL010000007">
    <property type="protein sequence ID" value="MBK1868320.1"/>
    <property type="molecule type" value="Genomic_DNA"/>
</dbReference>
<protein>
    <submittedName>
        <fullName evidence="1">tRNA pseudouridine(55) synthase TruB</fullName>
    </submittedName>
</protein>
<accession>A0ACC5R6T0</accession>
<reference evidence="1" key="1">
    <citation type="submission" date="2021-01" db="EMBL/GenBank/DDBJ databases">
        <authorList>
            <person name="Sun Q."/>
        </authorList>
    </citation>
    <scope>NUCLEOTIDE SEQUENCE</scope>
    <source>
        <strain evidence="1">YIM B02566</strain>
    </source>
</reference>
<evidence type="ECO:0000313" key="1">
    <source>
        <dbReference type="EMBL" id="MBK1868320.1"/>
    </source>
</evidence>
<organism evidence="1 2">
    <name type="scientific">Taklimakanibacter albus</name>
    <dbReference type="NCBI Taxonomy" id="2800327"/>
    <lineage>
        <taxon>Bacteria</taxon>
        <taxon>Pseudomonadati</taxon>
        <taxon>Pseudomonadota</taxon>
        <taxon>Alphaproteobacteria</taxon>
        <taxon>Hyphomicrobiales</taxon>
        <taxon>Aestuariivirgaceae</taxon>
        <taxon>Taklimakanibacter</taxon>
    </lineage>
</organism>
<name>A0ACC5R6T0_9HYPH</name>
<evidence type="ECO:0000313" key="2">
    <source>
        <dbReference type="Proteomes" id="UP000616151"/>
    </source>
</evidence>
<keyword evidence="2" id="KW-1185">Reference proteome</keyword>
<comment type="caution">
    <text evidence="1">The sequence shown here is derived from an EMBL/GenBank/DDBJ whole genome shotgun (WGS) entry which is preliminary data.</text>
</comment>